<keyword evidence="2" id="KW-1185">Reference proteome</keyword>
<accession>A0ACC0EZN3</accession>
<sequence>MTFNSFRAFGSDCHATNVAGVALPHPSHKSSADARVQLSFGRASTPKDHQPNQEPLGAIKSIRPTRRRPTFGTIIRFFRHPQQMELITLARSRRPTTMQCAKALCTNHFTMGILILLIVLISSSEAQRLCADSSPPSPGCICYPGQTNAPDCNRLACGNLYQNTTSRAAFDPIIAGASGNLGCGEQCTSGFAGSTCNICQNTDSCQRGISSASSSGLPGLGSATTGDVICSKEPIAYTANFGQCNPMIKSLLPGKLEASIQRYPDPTSASLPTSSIAGLAAGSTTVTLLYAPNTTAPLQDQFTCQANNCTQQVKDKVYSMSCQSLKCKCNSGSFLCGGGVIDLTTTISTITGDVGMDCPLENNSTTSATPAPCHIKMGLLKNIFGPQGFSLTNCQFGECVSKRLTETKRSQLTDGDKSSISGGLIAGLVIVALIIAAFFGLVAFGFYRQRLARKTTGTPYSQTSAAARVEWSNLRYHLPMKSGAGSILRRRKVPPASTADLEAIQSPTSKSSHSSHGPNPLSYGPQILCGLSGSVEAGTMMAILGPSGAGKSTFLDVLAGQQKVGMISGRRHISLPGEPDEPIVVGFVDQSDILPPTSTVREALMFSARLKLPEHVSYDERERRVSEVIDLLGLSKVVDSRIGDEEKRGLSGGERRRLSIGLELIARPSVLFLDEPTSGLDSVSALRVVKVLKGLSTGAENGHGTTIICSIHQPNSQIYHAFDYVCLLAPGGRQIYCGPTSEAVNYLESRGLQCPAEFNPADFLLEVASEPPVGFLDQCTEPHQMKCETSKEEHSVQFPPSPTTRTMGKFGEPTATMITQLQVISYREWLCLKRDPSLFWFLNILSTIIGVFVGVMFFQVNLKISGFQNRVGSLFFTCAIFVFSSLSALTNFYRVRVLFMRERAAGFYSPTAWLIVRALFDVILLRVLPMLTMGTIIYWMVGLASEGTRFIKYLLILLELGLVQTMFNMWLGASIRNLGTAVFLASMINLLQLGFAGFFVNLTSMTKVLRWVQYVIPLKFALEAMTTNEVSAGLMIDDDLQGINVKVSASLIMNLLFGFKEDAYWRQADFERHHLVWLFLVPSKSLNSHSNSQAETSQVTSVVENHNKMDCKHS</sequence>
<organism evidence="1 2">
    <name type="scientific">Puccinia striiformis f. sp. tritici</name>
    <dbReference type="NCBI Taxonomy" id="168172"/>
    <lineage>
        <taxon>Eukaryota</taxon>
        <taxon>Fungi</taxon>
        <taxon>Dikarya</taxon>
        <taxon>Basidiomycota</taxon>
        <taxon>Pucciniomycotina</taxon>
        <taxon>Pucciniomycetes</taxon>
        <taxon>Pucciniales</taxon>
        <taxon>Pucciniaceae</taxon>
        <taxon>Puccinia</taxon>
    </lineage>
</organism>
<reference evidence="2" key="1">
    <citation type="journal article" date="2018" name="BMC Genomics">
        <title>Genomic insights into host adaptation between the wheat stripe rust pathogen (Puccinia striiformis f. sp. tritici) and the barley stripe rust pathogen (Puccinia striiformis f. sp. hordei).</title>
        <authorList>
            <person name="Xia C."/>
            <person name="Wang M."/>
            <person name="Yin C."/>
            <person name="Cornejo O.E."/>
            <person name="Hulbert S.H."/>
            <person name="Chen X."/>
        </authorList>
    </citation>
    <scope>NUCLEOTIDE SEQUENCE [LARGE SCALE GENOMIC DNA]</scope>
    <source>
        <strain evidence="2">93-210</strain>
    </source>
</reference>
<protein>
    <submittedName>
        <fullName evidence="1">Uncharacterized protein</fullName>
    </submittedName>
</protein>
<dbReference type="EMBL" id="CM045865">
    <property type="protein sequence ID" value="KAI7962945.1"/>
    <property type="molecule type" value="Genomic_DNA"/>
</dbReference>
<reference evidence="1 2" key="3">
    <citation type="journal article" date="2022" name="Microbiol. Spectr.">
        <title>Folding features and dynamics of 3D genome architecture in plant fungal pathogens.</title>
        <authorList>
            <person name="Xia C."/>
        </authorList>
    </citation>
    <scope>NUCLEOTIDE SEQUENCE [LARGE SCALE GENOMIC DNA]</scope>
    <source>
        <strain evidence="1 2">93-210</strain>
    </source>
</reference>
<evidence type="ECO:0000313" key="1">
    <source>
        <dbReference type="EMBL" id="KAI7962945.1"/>
    </source>
</evidence>
<gene>
    <name evidence="1" type="ORF">MJO28_001039</name>
</gene>
<proteinExistence type="predicted"/>
<evidence type="ECO:0000313" key="2">
    <source>
        <dbReference type="Proteomes" id="UP001060170"/>
    </source>
</evidence>
<dbReference type="Proteomes" id="UP001060170">
    <property type="component" value="Chromosome 1"/>
</dbReference>
<name>A0ACC0EZN3_9BASI</name>
<reference evidence="2" key="2">
    <citation type="journal article" date="2018" name="Mol. Plant Microbe Interact.">
        <title>Genome sequence resources for the wheat stripe rust pathogen (Puccinia striiformis f. sp. tritici) and the barley stripe rust pathogen (Puccinia striiformis f. sp. hordei).</title>
        <authorList>
            <person name="Xia C."/>
            <person name="Wang M."/>
            <person name="Yin C."/>
            <person name="Cornejo O.E."/>
            <person name="Hulbert S.H."/>
            <person name="Chen X."/>
        </authorList>
    </citation>
    <scope>NUCLEOTIDE SEQUENCE [LARGE SCALE GENOMIC DNA]</scope>
    <source>
        <strain evidence="2">93-210</strain>
    </source>
</reference>
<comment type="caution">
    <text evidence="1">The sequence shown here is derived from an EMBL/GenBank/DDBJ whole genome shotgun (WGS) entry which is preliminary data.</text>
</comment>